<keyword evidence="1" id="KW-1133">Transmembrane helix</keyword>
<dbReference type="AlphaFoldDB" id="A0A3R5QVN7"/>
<evidence type="ECO:0008006" key="4">
    <source>
        <dbReference type="Google" id="ProtNLM"/>
    </source>
</evidence>
<evidence type="ECO:0000313" key="2">
    <source>
        <dbReference type="EMBL" id="QAA30652.1"/>
    </source>
</evidence>
<evidence type="ECO:0000313" key="3">
    <source>
        <dbReference type="Proteomes" id="UP000286268"/>
    </source>
</evidence>
<reference evidence="2 3" key="1">
    <citation type="submission" date="2018-01" db="EMBL/GenBank/DDBJ databases">
        <title>Genome Sequencing and Assembly of Anaerobacter polyendosporus strain CT4.</title>
        <authorList>
            <person name="Tachaapaikoon C."/>
            <person name="Sutheeworapong S."/>
            <person name="Jenjaroenpun P."/>
            <person name="Wongsurawat T."/>
            <person name="Nookeaw I."/>
            <person name="Cheawchanlertfa P."/>
            <person name="Kosugi A."/>
            <person name="Cheevadhanarak S."/>
            <person name="Ratanakhanokchai K."/>
        </authorList>
    </citation>
    <scope>NUCLEOTIDE SEQUENCE [LARGE SCALE GENOMIC DNA]</scope>
    <source>
        <strain evidence="2 3">CT4</strain>
    </source>
</reference>
<dbReference type="KEGG" id="cmah:C1I91_02650"/>
<gene>
    <name evidence="2" type="ORF">C1I91_02650</name>
</gene>
<sequence length="133" mass="14393">MEDSRERGCLITGYLILSFIGGILSALSYPTTKLSQNLAPEIAKQFPLSNTAIIISTILGILTLIAVIGVFAWNKIAMYAFIVLAIIKNIVAFVSSGFTLGNSIWAVISIGIPALIAYTLIKRMSEEQVDENI</sequence>
<feature type="transmembrane region" description="Helical" evidence="1">
    <location>
        <begin position="79"/>
        <end position="98"/>
    </location>
</feature>
<protein>
    <recommendedName>
        <fullName evidence="4">DUF4064 domain-containing protein</fullName>
    </recommendedName>
</protein>
<evidence type="ECO:0000256" key="1">
    <source>
        <dbReference type="SAM" id="Phobius"/>
    </source>
</evidence>
<keyword evidence="3" id="KW-1185">Reference proteome</keyword>
<dbReference type="Proteomes" id="UP000286268">
    <property type="component" value="Chromosome"/>
</dbReference>
<accession>A0A3R5QVN7</accession>
<keyword evidence="1" id="KW-0472">Membrane</keyword>
<organism evidence="2 3">
    <name type="scientific">Clostridium manihotivorum</name>
    <dbReference type="NCBI Taxonomy" id="2320868"/>
    <lineage>
        <taxon>Bacteria</taxon>
        <taxon>Bacillati</taxon>
        <taxon>Bacillota</taxon>
        <taxon>Clostridia</taxon>
        <taxon>Eubacteriales</taxon>
        <taxon>Clostridiaceae</taxon>
        <taxon>Clostridium</taxon>
    </lineage>
</organism>
<feature type="transmembrane region" description="Helical" evidence="1">
    <location>
        <begin position="51"/>
        <end position="72"/>
    </location>
</feature>
<keyword evidence="1" id="KW-0812">Transmembrane</keyword>
<feature type="transmembrane region" description="Helical" evidence="1">
    <location>
        <begin position="104"/>
        <end position="121"/>
    </location>
</feature>
<name>A0A3R5QVN7_9CLOT</name>
<proteinExistence type="predicted"/>
<dbReference type="OrthoDB" id="1931829at2"/>
<dbReference type="RefSeq" id="WP_128211102.1">
    <property type="nucleotide sequence ID" value="NZ_CP025746.1"/>
</dbReference>
<feature type="transmembrane region" description="Helical" evidence="1">
    <location>
        <begin position="12"/>
        <end position="31"/>
    </location>
</feature>
<dbReference type="EMBL" id="CP025746">
    <property type="protein sequence ID" value="QAA30652.1"/>
    <property type="molecule type" value="Genomic_DNA"/>
</dbReference>